<reference evidence="3" key="1">
    <citation type="journal article" date="2019" name="Int. J. Syst. Evol. Microbiol.">
        <title>The Global Catalogue of Microorganisms (GCM) 10K type strain sequencing project: providing services to taxonomists for standard genome sequencing and annotation.</title>
        <authorList>
            <consortium name="The Broad Institute Genomics Platform"/>
            <consortium name="The Broad Institute Genome Sequencing Center for Infectious Disease"/>
            <person name="Wu L."/>
            <person name="Ma J."/>
        </authorList>
    </citation>
    <scope>NUCLEOTIDE SEQUENCE [LARGE SCALE GENOMIC DNA]</scope>
    <source>
        <strain evidence="3">NBRC 103166</strain>
    </source>
</reference>
<organism evidence="2 3">
    <name type="scientific">Psychromonas marina</name>
    <dbReference type="NCBI Taxonomy" id="88364"/>
    <lineage>
        <taxon>Bacteria</taxon>
        <taxon>Pseudomonadati</taxon>
        <taxon>Pseudomonadota</taxon>
        <taxon>Gammaproteobacteria</taxon>
        <taxon>Alteromonadales</taxon>
        <taxon>Psychromonadaceae</taxon>
        <taxon>Psychromonas</taxon>
    </lineage>
</organism>
<keyword evidence="3" id="KW-1185">Reference proteome</keyword>
<dbReference type="Proteomes" id="UP001157353">
    <property type="component" value="Unassembled WGS sequence"/>
</dbReference>
<feature type="transmembrane region" description="Helical" evidence="1">
    <location>
        <begin position="38"/>
        <end position="60"/>
    </location>
</feature>
<evidence type="ECO:0000313" key="2">
    <source>
        <dbReference type="EMBL" id="GLS91052.1"/>
    </source>
</evidence>
<evidence type="ECO:0000313" key="3">
    <source>
        <dbReference type="Proteomes" id="UP001157353"/>
    </source>
</evidence>
<feature type="transmembrane region" description="Helical" evidence="1">
    <location>
        <begin position="72"/>
        <end position="91"/>
    </location>
</feature>
<keyword evidence="1" id="KW-0812">Transmembrane</keyword>
<comment type="caution">
    <text evidence="2">The sequence shown here is derived from an EMBL/GenBank/DDBJ whole genome shotgun (WGS) entry which is preliminary data.</text>
</comment>
<keyword evidence="1" id="KW-1133">Transmembrane helix</keyword>
<accession>A0ABQ6E145</accession>
<evidence type="ECO:0000256" key="1">
    <source>
        <dbReference type="SAM" id="Phobius"/>
    </source>
</evidence>
<sequence>MNILLIAALGAIFQELMYWYGKRHEIFENGITTNKHGVYIYLVIVILVVVGSSAGTYIWFHDRQSPPPLIDVLVFGAAFPALFKVMAKGAVKTGSETKLGKLSETAQFVKKYLG</sequence>
<gene>
    <name evidence="2" type="ORF">GCM10007916_21200</name>
</gene>
<proteinExistence type="predicted"/>
<keyword evidence="1" id="KW-0472">Membrane</keyword>
<dbReference type="RefSeq" id="WP_284204173.1">
    <property type="nucleotide sequence ID" value="NZ_BSPQ01000009.1"/>
</dbReference>
<protein>
    <submittedName>
        <fullName evidence="2">Uncharacterized protein</fullName>
    </submittedName>
</protein>
<name>A0ABQ6E145_9GAMM</name>
<dbReference type="EMBL" id="BSPQ01000009">
    <property type="protein sequence ID" value="GLS91052.1"/>
    <property type="molecule type" value="Genomic_DNA"/>
</dbReference>